<evidence type="ECO:0000256" key="5">
    <source>
        <dbReference type="SAM" id="MobiDB-lite"/>
    </source>
</evidence>
<feature type="region of interest" description="Disordered" evidence="5">
    <location>
        <begin position="226"/>
        <end position="268"/>
    </location>
</feature>
<feature type="region of interest" description="Disordered" evidence="5">
    <location>
        <begin position="501"/>
        <end position="543"/>
    </location>
</feature>
<dbReference type="EMBL" id="JAIWYP010000001">
    <property type="protein sequence ID" value="KAH3881381.1"/>
    <property type="molecule type" value="Genomic_DNA"/>
</dbReference>
<protein>
    <submittedName>
        <fullName evidence="8">Uncharacterized protein</fullName>
    </submittedName>
</protein>
<dbReference type="SMART" id="SM00353">
    <property type="entry name" value="HLH"/>
    <property type="match status" value="1"/>
</dbReference>
<dbReference type="AlphaFoldDB" id="A0A9D4MT87"/>
<dbReference type="PROSITE" id="PS51054">
    <property type="entry name" value="ORANGE"/>
    <property type="match status" value="1"/>
</dbReference>
<comment type="caution">
    <text evidence="8">The sequence shown here is derived from an EMBL/GenBank/DDBJ whole genome shotgun (WGS) entry which is preliminary data.</text>
</comment>
<feature type="compositionally biased region" description="Low complexity" evidence="5">
    <location>
        <begin position="230"/>
        <end position="241"/>
    </location>
</feature>
<keyword evidence="3" id="KW-0804">Transcription</keyword>
<dbReference type="Gene3D" id="6.10.250.980">
    <property type="match status" value="1"/>
</dbReference>
<comment type="subcellular location">
    <subcellularLocation>
        <location evidence="1">Nucleus</location>
    </subcellularLocation>
</comment>
<dbReference type="GO" id="GO:0005634">
    <property type="term" value="C:nucleus"/>
    <property type="evidence" value="ECO:0007669"/>
    <property type="project" value="UniProtKB-SubCell"/>
</dbReference>
<dbReference type="FunFam" id="4.10.280.10:FF:000079">
    <property type="entry name" value="CLUMA_CG001539, isoform A"/>
    <property type="match status" value="1"/>
</dbReference>
<keyword evidence="2" id="KW-0805">Transcription regulation</keyword>
<dbReference type="GO" id="GO:0003677">
    <property type="term" value="F:DNA binding"/>
    <property type="evidence" value="ECO:0007669"/>
    <property type="project" value="InterPro"/>
</dbReference>
<evidence type="ECO:0000259" key="7">
    <source>
        <dbReference type="PROSITE" id="PS51054"/>
    </source>
</evidence>
<feature type="region of interest" description="Disordered" evidence="5">
    <location>
        <begin position="300"/>
        <end position="324"/>
    </location>
</feature>
<gene>
    <name evidence="8" type="ORF">DPMN_005307</name>
</gene>
<feature type="compositionally biased region" description="Low complexity" evidence="5">
    <location>
        <begin position="306"/>
        <end position="317"/>
    </location>
</feature>
<dbReference type="GO" id="GO:0046983">
    <property type="term" value="F:protein dimerization activity"/>
    <property type="evidence" value="ECO:0007669"/>
    <property type="project" value="InterPro"/>
</dbReference>
<feature type="compositionally biased region" description="Low complexity" evidence="5">
    <location>
        <begin position="516"/>
        <end position="531"/>
    </location>
</feature>
<name>A0A9D4MT87_DREPO</name>
<sequence>MEYGVNPAMMSQNLSEQIMASDAERYEHLGIPRKHSLGFDMRLALETRSLNFGTSHCEDYDMHFAKKPKTIRDPMSHRIIEKRRRDRMNNCLADLSRLIPTNYLKQGQGRIEKTEIIEMAIRHISNLTNVVNKQGALTSSLPDRFLGFKECQDEVMRYLVEVEGWDAHNKLCNRMMQHLEQAGEKFRIMNDESLSQAAKEEQYRHVEEEISAGRDIQTITMETPPDTGQVHHQFQSSVQHPPTNPTPTHSPKLREMETSAPPPPFGGLEALASAQQITQEHLKHDKHLWSLLASKYEETKMNAEDSSSPYPSSNSSNKTDSGIKCSSRGSDLCKVTVDSLCQNSNVESCSDKNDGNVYKFKHNITKRFSEEGKKMEVSDFVSISNENIQKRIKPVFRHARMGSPSSMMSSHFSSSDLNGSSSTGESASCINIDTKLASPLPGFVLHPFGTHYIPITIHPSNLGCDLFERNKQERCRVFHPITIPVNFSGPLLYLRRIKERKSEPIRQSDSRSGSAESQSVGVSSMESSGVSDNSPPPNMEMNG</sequence>
<dbReference type="InterPro" id="IPR011598">
    <property type="entry name" value="bHLH_dom"/>
</dbReference>
<dbReference type="Gene3D" id="4.10.280.10">
    <property type="entry name" value="Helix-loop-helix DNA-binding domain"/>
    <property type="match status" value="1"/>
</dbReference>
<evidence type="ECO:0000256" key="1">
    <source>
        <dbReference type="ARBA" id="ARBA00004123"/>
    </source>
</evidence>
<feature type="compositionally biased region" description="Pro residues" evidence="5">
    <location>
        <begin position="534"/>
        <end position="543"/>
    </location>
</feature>
<evidence type="ECO:0000256" key="4">
    <source>
        <dbReference type="ARBA" id="ARBA00023242"/>
    </source>
</evidence>
<dbReference type="Pfam" id="PF07527">
    <property type="entry name" value="Hairy_orange"/>
    <property type="match status" value="1"/>
</dbReference>
<reference evidence="8" key="2">
    <citation type="submission" date="2020-11" db="EMBL/GenBank/DDBJ databases">
        <authorList>
            <person name="McCartney M.A."/>
            <person name="Auch B."/>
            <person name="Kono T."/>
            <person name="Mallez S."/>
            <person name="Becker A."/>
            <person name="Gohl D.M."/>
            <person name="Silverstein K.A.T."/>
            <person name="Koren S."/>
            <person name="Bechman K.B."/>
            <person name="Herman A."/>
            <person name="Abrahante J.E."/>
            <person name="Garbe J."/>
        </authorList>
    </citation>
    <scope>NUCLEOTIDE SEQUENCE</scope>
    <source>
        <strain evidence="8">Duluth1</strain>
        <tissue evidence="8">Whole animal</tissue>
    </source>
</reference>
<organism evidence="8 9">
    <name type="scientific">Dreissena polymorpha</name>
    <name type="common">Zebra mussel</name>
    <name type="synonym">Mytilus polymorpha</name>
    <dbReference type="NCBI Taxonomy" id="45954"/>
    <lineage>
        <taxon>Eukaryota</taxon>
        <taxon>Metazoa</taxon>
        <taxon>Spiralia</taxon>
        <taxon>Lophotrochozoa</taxon>
        <taxon>Mollusca</taxon>
        <taxon>Bivalvia</taxon>
        <taxon>Autobranchia</taxon>
        <taxon>Heteroconchia</taxon>
        <taxon>Euheterodonta</taxon>
        <taxon>Imparidentia</taxon>
        <taxon>Neoheterodontei</taxon>
        <taxon>Myida</taxon>
        <taxon>Dreissenoidea</taxon>
        <taxon>Dreissenidae</taxon>
        <taxon>Dreissena</taxon>
    </lineage>
</organism>
<evidence type="ECO:0000313" key="9">
    <source>
        <dbReference type="Proteomes" id="UP000828390"/>
    </source>
</evidence>
<evidence type="ECO:0000313" key="8">
    <source>
        <dbReference type="EMBL" id="KAH3881381.1"/>
    </source>
</evidence>
<accession>A0A9D4MT87</accession>
<evidence type="ECO:0000256" key="3">
    <source>
        <dbReference type="ARBA" id="ARBA00023163"/>
    </source>
</evidence>
<dbReference type="SUPFAM" id="SSF47459">
    <property type="entry name" value="HLH, helix-loop-helix DNA-binding domain"/>
    <property type="match status" value="1"/>
</dbReference>
<dbReference type="GO" id="GO:0006355">
    <property type="term" value="P:regulation of DNA-templated transcription"/>
    <property type="evidence" value="ECO:0007669"/>
    <property type="project" value="InterPro"/>
</dbReference>
<dbReference type="InterPro" id="IPR050370">
    <property type="entry name" value="HES_HEY"/>
</dbReference>
<dbReference type="Proteomes" id="UP000828390">
    <property type="component" value="Unassembled WGS sequence"/>
</dbReference>
<feature type="domain" description="BHLH" evidence="6">
    <location>
        <begin position="72"/>
        <end position="127"/>
    </location>
</feature>
<keyword evidence="9" id="KW-1185">Reference proteome</keyword>
<dbReference type="SUPFAM" id="SSF158457">
    <property type="entry name" value="Orange domain-like"/>
    <property type="match status" value="1"/>
</dbReference>
<dbReference type="InterPro" id="IPR036638">
    <property type="entry name" value="HLH_DNA-bd_sf"/>
</dbReference>
<keyword evidence="4" id="KW-0539">Nucleus</keyword>
<proteinExistence type="predicted"/>
<evidence type="ECO:0000256" key="2">
    <source>
        <dbReference type="ARBA" id="ARBA00023015"/>
    </source>
</evidence>
<dbReference type="PROSITE" id="PS50888">
    <property type="entry name" value="BHLH"/>
    <property type="match status" value="1"/>
</dbReference>
<dbReference type="Pfam" id="PF00010">
    <property type="entry name" value="HLH"/>
    <property type="match status" value="1"/>
</dbReference>
<feature type="domain" description="Orange" evidence="7">
    <location>
        <begin position="147"/>
        <end position="179"/>
    </location>
</feature>
<dbReference type="InterPro" id="IPR003650">
    <property type="entry name" value="Orange_dom"/>
</dbReference>
<evidence type="ECO:0000259" key="6">
    <source>
        <dbReference type="PROSITE" id="PS50888"/>
    </source>
</evidence>
<dbReference type="PANTHER" id="PTHR10985">
    <property type="entry name" value="BASIC HELIX-LOOP-HELIX TRANSCRIPTION FACTOR, HES-RELATED"/>
    <property type="match status" value="1"/>
</dbReference>
<reference evidence="8" key="1">
    <citation type="journal article" date="2019" name="bioRxiv">
        <title>The Genome of the Zebra Mussel, Dreissena polymorpha: A Resource for Invasive Species Research.</title>
        <authorList>
            <person name="McCartney M.A."/>
            <person name="Auch B."/>
            <person name="Kono T."/>
            <person name="Mallez S."/>
            <person name="Zhang Y."/>
            <person name="Obille A."/>
            <person name="Becker A."/>
            <person name="Abrahante J.E."/>
            <person name="Garbe J."/>
            <person name="Badalamenti J.P."/>
            <person name="Herman A."/>
            <person name="Mangelson H."/>
            <person name="Liachko I."/>
            <person name="Sullivan S."/>
            <person name="Sone E.D."/>
            <person name="Koren S."/>
            <person name="Silverstein K.A.T."/>
            <person name="Beckman K.B."/>
            <person name="Gohl D.M."/>
        </authorList>
    </citation>
    <scope>NUCLEOTIDE SEQUENCE</scope>
    <source>
        <strain evidence="8">Duluth1</strain>
        <tissue evidence="8">Whole animal</tissue>
    </source>
</reference>